<sequence>MLQRLVTFVMKLNDRSFLRVVRQTLSMLFPFALLGSFAQMIYRTFLSQNGLFFNIAYIDRWAPEWLVTGLQSAFLGITQITFNLFGVLVAYAAAKYTARIYHRDSQLAGATGIVAILIIALRYDHITIDHTVDFNWRLLGTHSLLIALLIGYAVGQVYHWLGVERNFQKTNQIIGIRERSLYAMKPLIVSTFLAVLFTFILNFGLLSKTLYGVYAQMIQTGQNNQGILLTIAGMTLVTLFDWLGLGSVTSAGMILSGSPYASNLSYALRHGSAWNIPYPFFGGSLYNSFANFGGNGLLLALTVAIIIASRTQGQHQVARWTLIPTLFNSNYAAMIGLPIIMNPLYLLPIILLPIANILIAAGAIAIHLIPPTPYPVLTGTPGPLISFVASNGNWWVLLFTLALFVFDVWCFIPFVKIIDHFDRTLFADSSEVDYDVKK</sequence>
<evidence type="ECO:0000256" key="5">
    <source>
        <dbReference type="ARBA" id="ARBA00022692"/>
    </source>
</evidence>
<dbReference type="GO" id="GO:0008982">
    <property type="term" value="F:protein-N(PI)-phosphohistidine-sugar phosphotransferase activity"/>
    <property type="evidence" value="ECO:0007669"/>
    <property type="project" value="InterPro"/>
</dbReference>
<dbReference type="EMBL" id="JAHLFK010000057">
    <property type="protein sequence ID" value="MBU3830310.1"/>
    <property type="molecule type" value="Genomic_DNA"/>
</dbReference>
<proteinExistence type="predicted"/>
<comment type="caution">
    <text evidence="10">The sequence shown here is derived from an EMBL/GenBank/DDBJ whole genome shotgun (WGS) entry which is preliminary data.</text>
</comment>
<dbReference type="PANTHER" id="PTHR33989">
    <property type="match status" value="1"/>
</dbReference>
<gene>
    <name evidence="10" type="ORF">H9843_05395</name>
</gene>
<name>A0A9E2KVP6_9LACO</name>
<feature type="transmembrane region" description="Helical" evidence="8">
    <location>
        <begin position="73"/>
        <end position="94"/>
    </location>
</feature>
<keyword evidence="7 8" id="KW-0472">Membrane</keyword>
<dbReference type="AlphaFoldDB" id="A0A9E2KVP6"/>
<dbReference type="GO" id="GO:0009401">
    <property type="term" value="P:phosphoenolpyruvate-dependent sugar phosphotransferase system"/>
    <property type="evidence" value="ECO:0007669"/>
    <property type="project" value="InterPro"/>
</dbReference>
<reference evidence="10" key="2">
    <citation type="submission" date="2021-04" db="EMBL/GenBank/DDBJ databases">
        <authorList>
            <person name="Gilroy R."/>
        </authorList>
    </citation>
    <scope>NUCLEOTIDE SEQUENCE</scope>
    <source>
        <strain evidence="10">876</strain>
    </source>
</reference>
<protein>
    <submittedName>
        <fullName evidence="10">PTS transporter subunit EIIC</fullName>
    </submittedName>
</protein>
<dbReference type="Pfam" id="PF02378">
    <property type="entry name" value="PTS_EIIC"/>
    <property type="match status" value="1"/>
</dbReference>
<evidence type="ECO:0000313" key="11">
    <source>
        <dbReference type="Proteomes" id="UP000824180"/>
    </source>
</evidence>
<dbReference type="InterPro" id="IPR003352">
    <property type="entry name" value="PTS_EIIC"/>
</dbReference>
<reference evidence="10" key="1">
    <citation type="journal article" date="2021" name="PeerJ">
        <title>Extensive microbial diversity within the chicken gut microbiome revealed by metagenomics and culture.</title>
        <authorList>
            <person name="Gilroy R."/>
            <person name="Ravi A."/>
            <person name="Getino M."/>
            <person name="Pursley I."/>
            <person name="Horton D.L."/>
            <person name="Alikhan N.F."/>
            <person name="Baker D."/>
            <person name="Gharbi K."/>
            <person name="Hall N."/>
            <person name="Watson M."/>
            <person name="Adriaenssens E.M."/>
            <person name="Foster-Nyarko E."/>
            <person name="Jarju S."/>
            <person name="Secka A."/>
            <person name="Antonio M."/>
            <person name="Oren A."/>
            <person name="Chaudhuri R.R."/>
            <person name="La Ragione R."/>
            <person name="Hildebrand F."/>
            <person name="Pallen M.J."/>
        </authorList>
    </citation>
    <scope>NUCLEOTIDE SEQUENCE</scope>
    <source>
        <strain evidence="10">876</strain>
    </source>
</reference>
<evidence type="ECO:0000256" key="8">
    <source>
        <dbReference type="SAM" id="Phobius"/>
    </source>
</evidence>
<comment type="subcellular location">
    <subcellularLocation>
        <location evidence="1">Cell membrane</location>
        <topology evidence="1">Multi-pass membrane protein</topology>
    </subcellularLocation>
</comment>
<dbReference type="PANTHER" id="PTHR33989:SF4">
    <property type="entry name" value="PTS SYSTEM N,N'-DIACETYLCHITOBIOSE-SPECIFIC EIIC COMPONENT"/>
    <property type="match status" value="1"/>
</dbReference>
<dbReference type="GO" id="GO:0005886">
    <property type="term" value="C:plasma membrane"/>
    <property type="evidence" value="ECO:0007669"/>
    <property type="project" value="UniProtKB-SubCell"/>
</dbReference>
<organism evidence="10 11">
    <name type="scientific">Candidatus Limosilactobacillus merdavium</name>
    <dbReference type="NCBI Taxonomy" id="2838651"/>
    <lineage>
        <taxon>Bacteria</taxon>
        <taxon>Bacillati</taxon>
        <taxon>Bacillota</taxon>
        <taxon>Bacilli</taxon>
        <taxon>Lactobacillales</taxon>
        <taxon>Lactobacillaceae</taxon>
        <taxon>Limosilactobacillus</taxon>
    </lineage>
</organism>
<feature type="transmembrane region" description="Helical" evidence="8">
    <location>
        <begin position="106"/>
        <end position="123"/>
    </location>
</feature>
<feature type="transmembrane region" description="Helical" evidence="8">
    <location>
        <begin position="288"/>
        <end position="309"/>
    </location>
</feature>
<dbReference type="GO" id="GO:1902815">
    <property type="term" value="P:N,N'-diacetylchitobiose import"/>
    <property type="evidence" value="ECO:0007669"/>
    <property type="project" value="TreeGrafter"/>
</dbReference>
<dbReference type="PROSITE" id="PS51105">
    <property type="entry name" value="PTS_EIIC_TYPE_3"/>
    <property type="match status" value="1"/>
</dbReference>
<keyword evidence="3" id="KW-1003">Cell membrane</keyword>
<feature type="transmembrane region" description="Helical" evidence="8">
    <location>
        <begin position="226"/>
        <end position="244"/>
    </location>
</feature>
<evidence type="ECO:0000259" key="9">
    <source>
        <dbReference type="PROSITE" id="PS51105"/>
    </source>
</evidence>
<evidence type="ECO:0000256" key="4">
    <source>
        <dbReference type="ARBA" id="ARBA00022597"/>
    </source>
</evidence>
<feature type="transmembrane region" description="Helical" evidence="8">
    <location>
        <begin position="344"/>
        <end position="369"/>
    </location>
</feature>
<keyword evidence="4" id="KW-0762">Sugar transport</keyword>
<feature type="transmembrane region" description="Helical" evidence="8">
    <location>
        <begin position="182"/>
        <end position="206"/>
    </location>
</feature>
<accession>A0A9E2KVP6</accession>
<keyword evidence="2" id="KW-0813">Transport</keyword>
<dbReference type="InterPro" id="IPR051088">
    <property type="entry name" value="PTS_Sugar-EIIC/EIIB"/>
</dbReference>
<feature type="transmembrane region" description="Helical" evidence="8">
    <location>
        <begin position="20"/>
        <end position="42"/>
    </location>
</feature>
<evidence type="ECO:0000256" key="7">
    <source>
        <dbReference type="ARBA" id="ARBA00023136"/>
    </source>
</evidence>
<evidence type="ECO:0000256" key="1">
    <source>
        <dbReference type="ARBA" id="ARBA00004651"/>
    </source>
</evidence>
<evidence type="ECO:0000313" key="10">
    <source>
        <dbReference type="EMBL" id="MBU3830310.1"/>
    </source>
</evidence>
<evidence type="ECO:0000256" key="3">
    <source>
        <dbReference type="ARBA" id="ARBA00022475"/>
    </source>
</evidence>
<evidence type="ECO:0000256" key="2">
    <source>
        <dbReference type="ARBA" id="ARBA00022448"/>
    </source>
</evidence>
<dbReference type="Proteomes" id="UP000824180">
    <property type="component" value="Unassembled WGS sequence"/>
</dbReference>
<evidence type="ECO:0000256" key="6">
    <source>
        <dbReference type="ARBA" id="ARBA00022989"/>
    </source>
</evidence>
<feature type="transmembrane region" description="Helical" evidence="8">
    <location>
        <begin position="394"/>
        <end position="415"/>
    </location>
</feature>
<feature type="transmembrane region" description="Helical" evidence="8">
    <location>
        <begin position="143"/>
        <end position="161"/>
    </location>
</feature>
<keyword evidence="6 8" id="KW-1133">Transmembrane helix</keyword>
<dbReference type="InterPro" id="IPR004501">
    <property type="entry name" value="PTS_EIIC_3"/>
</dbReference>
<keyword evidence="5 8" id="KW-0812">Transmembrane</keyword>
<feature type="domain" description="PTS EIIC type-3" evidence="9">
    <location>
        <begin position="1"/>
        <end position="414"/>
    </location>
</feature>